<name>A0A8T0DNJ0_9TREM</name>
<evidence type="ECO:0000313" key="2">
    <source>
        <dbReference type="Proteomes" id="UP000699462"/>
    </source>
</evidence>
<evidence type="ECO:0000313" key="1">
    <source>
        <dbReference type="EMBL" id="KAF8568277.1"/>
    </source>
</evidence>
<organism evidence="1 2">
    <name type="scientific">Paragonimus westermani</name>
    <dbReference type="NCBI Taxonomy" id="34504"/>
    <lineage>
        <taxon>Eukaryota</taxon>
        <taxon>Metazoa</taxon>
        <taxon>Spiralia</taxon>
        <taxon>Lophotrochozoa</taxon>
        <taxon>Platyhelminthes</taxon>
        <taxon>Trematoda</taxon>
        <taxon>Digenea</taxon>
        <taxon>Plagiorchiida</taxon>
        <taxon>Troglotremata</taxon>
        <taxon>Troglotrematidae</taxon>
        <taxon>Paragonimus</taxon>
    </lineage>
</organism>
<sequence>MQLVPVQRSVCPEFYFWSGFCGGLHSQSKGLRAKSYLRCSDWYCELSSADEAPQMIVHSRAPISTCKLSDRPPHSPILCI</sequence>
<keyword evidence="2" id="KW-1185">Reference proteome</keyword>
<dbReference type="Proteomes" id="UP000699462">
    <property type="component" value="Unassembled WGS sequence"/>
</dbReference>
<dbReference type="AlphaFoldDB" id="A0A8T0DNJ0"/>
<proteinExistence type="predicted"/>
<accession>A0A8T0DNJ0</accession>
<protein>
    <submittedName>
        <fullName evidence="1">Uncharacterized protein</fullName>
    </submittedName>
</protein>
<gene>
    <name evidence="1" type="ORF">P879_04995</name>
</gene>
<dbReference type="EMBL" id="JTDF01002945">
    <property type="protein sequence ID" value="KAF8568277.1"/>
    <property type="molecule type" value="Genomic_DNA"/>
</dbReference>
<comment type="caution">
    <text evidence="1">The sequence shown here is derived from an EMBL/GenBank/DDBJ whole genome shotgun (WGS) entry which is preliminary data.</text>
</comment>
<reference evidence="1 2" key="1">
    <citation type="submission" date="2019-07" db="EMBL/GenBank/DDBJ databases">
        <title>Annotation for the trematode Paragonimus westermani.</title>
        <authorList>
            <person name="Choi Y.-J."/>
        </authorList>
    </citation>
    <scope>NUCLEOTIDE SEQUENCE [LARGE SCALE GENOMIC DNA]</scope>
    <source>
        <strain evidence="1">180907_Pwestermani</strain>
    </source>
</reference>